<name>A0AAD7BWM8_9AGAR</name>
<organism evidence="1 2">
    <name type="scientific">Roridomyces roridus</name>
    <dbReference type="NCBI Taxonomy" id="1738132"/>
    <lineage>
        <taxon>Eukaryota</taxon>
        <taxon>Fungi</taxon>
        <taxon>Dikarya</taxon>
        <taxon>Basidiomycota</taxon>
        <taxon>Agaricomycotina</taxon>
        <taxon>Agaricomycetes</taxon>
        <taxon>Agaricomycetidae</taxon>
        <taxon>Agaricales</taxon>
        <taxon>Marasmiineae</taxon>
        <taxon>Mycenaceae</taxon>
        <taxon>Roridomyces</taxon>
    </lineage>
</organism>
<accession>A0AAD7BWM8</accession>
<dbReference type="AlphaFoldDB" id="A0AAD7BWM8"/>
<evidence type="ECO:0000313" key="1">
    <source>
        <dbReference type="EMBL" id="KAJ7632624.1"/>
    </source>
</evidence>
<proteinExistence type="predicted"/>
<gene>
    <name evidence="1" type="ORF">FB45DRAFT_510146</name>
</gene>
<comment type="caution">
    <text evidence="1">The sequence shown here is derived from an EMBL/GenBank/DDBJ whole genome shotgun (WGS) entry which is preliminary data.</text>
</comment>
<dbReference type="Proteomes" id="UP001221142">
    <property type="component" value="Unassembled WGS sequence"/>
</dbReference>
<dbReference type="EMBL" id="JARKIF010000008">
    <property type="protein sequence ID" value="KAJ7632624.1"/>
    <property type="molecule type" value="Genomic_DNA"/>
</dbReference>
<reference evidence="1" key="1">
    <citation type="submission" date="2023-03" db="EMBL/GenBank/DDBJ databases">
        <title>Massive genome expansion in bonnet fungi (Mycena s.s.) driven by repeated elements and novel gene families across ecological guilds.</title>
        <authorList>
            <consortium name="Lawrence Berkeley National Laboratory"/>
            <person name="Harder C.B."/>
            <person name="Miyauchi S."/>
            <person name="Viragh M."/>
            <person name="Kuo A."/>
            <person name="Thoen E."/>
            <person name="Andreopoulos B."/>
            <person name="Lu D."/>
            <person name="Skrede I."/>
            <person name="Drula E."/>
            <person name="Henrissat B."/>
            <person name="Morin E."/>
            <person name="Kohler A."/>
            <person name="Barry K."/>
            <person name="LaButti K."/>
            <person name="Morin E."/>
            <person name="Salamov A."/>
            <person name="Lipzen A."/>
            <person name="Mereny Z."/>
            <person name="Hegedus B."/>
            <person name="Baldrian P."/>
            <person name="Stursova M."/>
            <person name="Weitz H."/>
            <person name="Taylor A."/>
            <person name="Grigoriev I.V."/>
            <person name="Nagy L.G."/>
            <person name="Martin F."/>
            <person name="Kauserud H."/>
        </authorList>
    </citation>
    <scope>NUCLEOTIDE SEQUENCE</scope>
    <source>
        <strain evidence="1">9284</strain>
    </source>
</reference>
<protein>
    <submittedName>
        <fullName evidence="1">Uncharacterized protein</fullName>
    </submittedName>
</protein>
<keyword evidence="2" id="KW-1185">Reference proteome</keyword>
<evidence type="ECO:0000313" key="2">
    <source>
        <dbReference type="Proteomes" id="UP001221142"/>
    </source>
</evidence>
<sequence>MAFEEDLEQQLISTLAQYHISPEGTRIQLMGLSPSERISWLQDMVNRVTAAWPRIIGVKPTSSQRQPETYKIHIPNDKLSIRVFPGNTPPDQGMFFFDFVDKDTLRPINAPATYKLAVLIGPLESPLCSMEAAFKVIPGPGQEKYLSINGVRCRLRRPGQPAYDFELPMRLVERRAPEPGVGQAILMDE</sequence>